<evidence type="ECO:0000313" key="3">
    <source>
        <dbReference type="Proteomes" id="UP001500556"/>
    </source>
</evidence>
<feature type="region of interest" description="Disordered" evidence="1">
    <location>
        <begin position="68"/>
        <end position="89"/>
    </location>
</feature>
<reference evidence="3" key="1">
    <citation type="journal article" date="2019" name="Int. J. Syst. Evol. Microbiol.">
        <title>The Global Catalogue of Microorganisms (GCM) 10K type strain sequencing project: providing services to taxonomists for standard genome sequencing and annotation.</title>
        <authorList>
            <consortium name="The Broad Institute Genomics Platform"/>
            <consortium name="The Broad Institute Genome Sequencing Center for Infectious Disease"/>
            <person name="Wu L."/>
            <person name="Ma J."/>
        </authorList>
    </citation>
    <scope>NUCLEOTIDE SEQUENCE [LARGE SCALE GENOMIC DNA]</scope>
    <source>
        <strain evidence="3">JCM 18961</strain>
    </source>
</reference>
<accession>A0ABP8Y067</accession>
<name>A0ABP8Y067_9MICO</name>
<dbReference type="EMBL" id="BAABLO010000004">
    <property type="protein sequence ID" value="GAA4718530.1"/>
    <property type="molecule type" value="Genomic_DNA"/>
</dbReference>
<comment type="caution">
    <text evidence="2">The sequence shown here is derived from an EMBL/GenBank/DDBJ whole genome shotgun (WGS) entry which is preliminary data.</text>
</comment>
<evidence type="ECO:0008006" key="4">
    <source>
        <dbReference type="Google" id="ProtNLM"/>
    </source>
</evidence>
<evidence type="ECO:0000256" key="1">
    <source>
        <dbReference type="SAM" id="MobiDB-lite"/>
    </source>
</evidence>
<sequence>MVALIIGMVLCVGLAVAVVAVVAVPARREGRVLLSPQGEEIVATVKEKTEATIEATVEKTSDVLSATRDKVGDTVQRDSAEDAGRHRAG</sequence>
<proteinExistence type="predicted"/>
<keyword evidence="3" id="KW-1185">Reference proteome</keyword>
<protein>
    <recommendedName>
        <fullName evidence="4">DUF948 domain-containing protein</fullName>
    </recommendedName>
</protein>
<dbReference type="Proteomes" id="UP001500556">
    <property type="component" value="Unassembled WGS sequence"/>
</dbReference>
<evidence type="ECO:0000313" key="2">
    <source>
        <dbReference type="EMBL" id="GAA4718530.1"/>
    </source>
</evidence>
<dbReference type="RefSeq" id="WP_345502194.1">
    <property type="nucleotide sequence ID" value="NZ_BAABLO010000004.1"/>
</dbReference>
<gene>
    <name evidence="2" type="ORF">GCM10025782_14690</name>
</gene>
<organism evidence="2 3">
    <name type="scientific">Pedococcus ginsenosidimutans</name>
    <dbReference type="NCBI Taxonomy" id="490570"/>
    <lineage>
        <taxon>Bacteria</taxon>
        <taxon>Bacillati</taxon>
        <taxon>Actinomycetota</taxon>
        <taxon>Actinomycetes</taxon>
        <taxon>Micrococcales</taxon>
        <taxon>Intrasporangiaceae</taxon>
        <taxon>Pedococcus</taxon>
    </lineage>
</organism>